<reference evidence="2 3" key="1">
    <citation type="submission" date="2022-03" db="EMBL/GenBank/DDBJ databases">
        <title>Luteimonas soily sp. nov., a novel bacterium isolated from the soil.</title>
        <authorList>
            <person name="Zhang X."/>
        </authorList>
    </citation>
    <scope>NUCLEOTIDE SEQUENCE [LARGE SCALE GENOMIC DNA]</scope>
    <source>
        <strain evidence="2 3">50</strain>
    </source>
</reference>
<dbReference type="Proteomes" id="UP001165423">
    <property type="component" value="Unassembled WGS sequence"/>
</dbReference>
<dbReference type="InterPro" id="IPR021109">
    <property type="entry name" value="Peptidase_aspartic_dom_sf"/>
</dbReference>
<evidence type="ECO:0000256" key="1">
    <source>
        <dbReference type="SAM" id="SignalP"/>
    </source>
</evidence>
<accession>A0ABT0A4D8</accession>
<feature type="signal peptide" evidence="1">
    <location>
        <begin position="1"/>
        <end position="16"/>
    </location>
</feature>
<keyword evidence="3" id="KW-1185">Reference proteome</keyword>
<evidence type="ECO:0000313" key="3">
    <source>
        <dbReference type="Proteomes" id="UP001165423"/>
    </source>
</evidence>
<keyword evidence="1" id="KW-0732">Signal</keyword>
<protein>
    <submittedName>
        <fullName evidence="2">Retropepsin-like domain-containing protein</fullName>
    </submittedName>
</protein>
<evidence type="ECO:0000313" key="2">
    <source>
        <dbReference type="EMBL" id="MCJ0825857.1"/>
    </source>
</evidence>
<organism evidence="2 3">
    <name type="scientific">Cognatiluteimonas sedimenti</name>
    <dbReference type="NCBI Taxonomy" id="2927791"/>
    <lineage>
        <taxon>Bacteria</taxon>
        <taxon>Pseudomonadati</taxon>
        <taxon>Pseudomonadota</taxon>
        <taxon>Gammaproteobacteria</taxon>
        <taxon>Lysobacterales</taxon>
        <taxon>Lysobacteraceae</taxon>
        <taxon>Cognatiluteimonas</taxon>
    </lineage>
</organism>
<name>A0ABT0A4D8_9GAMM</name>
<dbReference type="EMBL" id="JALGCL010000002">
    <property type="protein sequence ID" value="MCJ0825857.1"/>
    <property type="molecule type" value="Genomic_DNA"/>
</dbReference>
<dbReference type="RefSeq" id="WP_243320782.1">
    <property type="nucleotide sequence ID" value="NZ_JALGCL010000002.1"/>
</dbReference>
<proteinExistence type="predicted"/>
<gene>
    <name evidence="2" type="ORF">MQC88_07785</name>
</gene>
<dbReference type="Gene3D" id="2.40.70.10">
    <property type="entry name" value="Acid Proteases"/>
    <property type="match status" value="1"/>
</dbReference>
<dbReference type="Pfam" id="PF13650">
    <property type="entry name" value="Asp_protease_2"/>
    <property type="match status" value="1"/>
</dbReference>
<sequence length="298" mass="30677">MRLLLSLVLLPGLAGAAAIDPPAPAPVSAAPAAVLQLEPYRRTVAVRVMANGTPGLFALDTAAGHTIASPEFAAAAGCKPWGELGGFTMTGKHLGMPRCDGLAFTVGGHRLRAPVAGVMQVAELFAKDAPPIEGLLALDAFGGQTITIDFAGGKLYVETPASAAQRIAGASEVPISLSREVQGVALAVNVEVPTPQGIARFELDSGNGGTVLVSKPYARLFGLDPEAEGPQQATIEVAPGIVVHALAFTPGMNIDGNLGMPFLKDWIVTLDLKEGRMWLRRNPVPAPPGMGVPPPPKA</sequence>
<comment type="caution">
    <text evidence="2">The sequence shown here is derived from an EMBL/GenBank/DDBJ whole genome shotgun (WGS) entry which is preliminary data.</text>
</comment>
<feature type="chain" id="PRO_5047489409" evidence="1">
    <location>
        <begin position="17"/>
        <end position="298"/>
    </location>
</feature>